<keyword evidence="3" id="KW-1185">Reference proteome</keyword>
<sequence>MSKIVCWDYGHGSSAELAASAAICTALMFAGRVLLVNEESAGKGVEAGVGSRSGSRYAGGSTDSASPVAESGMDALLRLAANQRLSKGNFQDYTYPAIAGKLDLVPGFSPEGRQEREIAERNGSLSLLYSVAEEAYDSVFTRSDASELREPERAPYREGKEMHFPVLRQNRLELERFFEEYRERNREITFADGILLHHYDPASHWTAGNIKRRFGCKLPIYGIPYSTEFMDAWNNGNILKHIRLSSLIHRKGKPKDGPLDGLSKFCLGLYEMAGRKPGLLRSEKGA</sequence>
<feature type="region of interest" description="Disordered" evidence="1">
    <location>
        <begin position="45"/>
        <end position="65"/>
    </location>
</feature>
<comment type="caution">
    <text evidence="2">The sequence shown here is derived from an EMBL/GenBank/DDBJ whole genome shotgun (WGS) entry which is preliminary data.</text>
</comment>
<name>A0ABU7VU29_9BACL</name>
<proteinExistence type="predicted"/>
<dbReference type="Proteomes" id="UP001306950">
    <property type="component" value="Unassembled WGS sequence"/>
</dbReference>
<dbReference type="RefSeq" id="WP_331847485.1">
    <property type="nucleotide sequence ID" value="NZ_JAZHPZ010000007.1"/>
</dbReference>
<evidence type="ECO:0000256" key="1">
    <source>
        <dbReference type="SAM" id="MobiDB-lite"/>
    </source>
</evidence>
<organism evidence="2 3">
    <name type="scientific">Paenibacillus haidiansis</name>
    <dbReference type="NCBI Taxonomy" id="1574488"/>
    <lineage>
        <taxon>Bacteria</taxon>
        <taxon>Bacillati</taxon>
        <taxon>Bacillota</taxon>
        <taxon>Bacilli</taxon>
        <taxon>Bacillales</taxon>
        <taxon>Paenibacillaceae</taxon>
        <taxon>Paenibacillus</taxon>
    </lineage>
</organism>
<dbReference type="EMBL" id="JAZHPZ010000007">
    <property type="protein sequence ID" value="MEF2967267.1"/>
    <property type="molecule type" value="Genomic_DNA"/>
</dbReference>
<protein>
    <submittedName>
        <fullName evidence="2">Uncharacterized protein</fullName>
    </submittedName>
</protein>
<feature type="compositionally biased region" description="Low complexity" evidence="1">
    <location>
        <begin position="48"/>
        <end position="61"/>
    </location>
</feature>
<evidence type="ECO:0000313" key="2">
    <source>
        <dbReference type="EMBL" id="MEF2967267.1"/>
    </source>
</evidence>
<accession>A0ABU7VU29</accession>
<gene>
    <name evidence="2" type="ORF">V3851_15625</name>
</gene>
<reference evidence="2 3" key="1">
    <citation type="submission" date="2024-02" db="EMBL/GenBank/DDBJ databases">
        <title>A nitrogen-fixing paenibacillus bacterium.</title>
        <authorList>
            <person name="Zhang W.L."/>
            <person name="Chen S.F."/>
        </authorList>
    </citation>
    <scope>NUCLEOTIDE SEQUENCE [LARGE SCALE GENOMIC DNA]</scope>
    <source>
        <strain evidence="2 3">M1</strain>
    </source>
</reference>
<evidence type="ECO:0000313" key="3">
    <source>
        <dbReference type="Proteomes" id="UP001306950"/>
    </source>
</evidence>